<organism evidence="3 4">
    <name type="scientific">Amycolatopsis acidicola</name>
    <dbReference type="NCBI Taxonomy" id="2596893"/>
    <lineage>
        <taxon>Bacteria</taxon>
        <taxon>Bacillati</taxon>
        <taxon>Actinomycetota</taxon>
        <taxon>Actinomycetes</taxon>
        <taxon>Pseudonocardiales</taxon>
        <taxon>Pseudonocardiaceae</taxon>
        <taxon>Amycolatopsis</taxon>
    </lineage>
</organism>
<proteinExistence type="predicted"/>
<sequence length="425" mass="45288">MSITARVGVLALIGVVVVTLALPSWTGVLAVLAVLVLLVLVDLALAGGVRGLSFSRGGATSGRLGEPIEVTLTVTNPGSRVVRGALRDAWPPSAGVESDRHPLVVGPGESRTISLRLRPSRRGTRSAHRVTVRSIGPLGLAARQGSHRVPGEVRVLPPFHSRKHLPARLARLQQLDGRQAAMVRGEGMEFDSLREYVIGDDVRSIDWRATARSADVMVRTWRPERDRHLVLVLDTGRTAAGRVGDAPRLDAAIEAALLLGTLASQAGDRVELLAYDRELHAAAKGATSFAQALAPVEPSLIETDARGLVGEVLKRTRRRALVVLLTGLDTAPIEEGLLPVLPLLTARHRVLLAAVQDPRVAEMAAGRGDAEAVYDAAAAERTLAERRWVTGLLGRQGVEVVDELPDQLAPGLADRYLALKAAGRL</sequence>
<dbReference type="OrthoDB" id="845740at2"/>
<evidence type="ECO:0000256" key="1">
    <source>
        <dbReference type="SAM" id="Phobius"/>
    </source>
</evidence>
<name>A0A5N0UUB8_9PSEU</name>
<gene>
    <name evidence="3" type="ORF">FPZ12_030685</name>
</gene>
<reference evidence="3" key="1">
    <citation type="submission" date="2019-09" db="EMBL/GenBank/DDBJ databases">
        <authorList>
            <person name="Teo W.F.A."/>
            <person name="Duangmal K."/>
        </authorList>
    </citation>
    <scope>NUCLEOTIDE SEQUENCE [LARGE SCALE GENOMIC DNA]</scope>
    <source>
        <strain evidence="3">K81G1</strain>
    </source>
</reference>
<comment type="caution">
    <text evidence="3">The sequence shown here is derived from an EMBL/GenBank/DDBJ whole genome shotgun (WGS) entry which is preliminary data.</text>
</comment>
<protein>
    <submittedName>
        <fullName evidence="3">DUF58 domain-containing protein</fullName>
    </submittedName>
</protein>
<keyword evidence="1" id="KW-1133">Transmembrane helix</keyword>
<feature type="domain" description="DUF58" evidence="2">
    <location>
        <begin position="193"/>
        <end position="366"/>
    </location>
</feature>
<dbReference type="EMBL" id="VMNW02000060">
    <property type="protein sequence ID" value="KAA9155031.1"/>
    <property type="molecule type" value="Genomic_DNA"/>
</dbReference>
<dbReference type="InterPro" id="IPR002881">
    <property type="entry name" value="DUF58"/>
</dbReference>
<dbReference type="AlphaFoldDB" id="A0A5N0UUB8"/>
<evidence type="ECO:0000313" key="4">
    <source>
        <dbReference type="Proteomes" id="UP000319769"/>
    </source>
</evidence>
<evidence type="ECO:0000313" key="3">
    <source>
        <dbReference type="EMBL" id="KAA9155031.1"/>
    </source>
</evidence>
<dbReference type="Proteomes" id="UP000319769">
    <property type="component" value="Unassembled WGS sequence"/>
</dbReference>
<evidence type="ECO:0000259" key="2">
    <source>
        <dbReference type="Pfam" id="PF01882"/>
    </source>
</evidence>
<keyword evidence="4" id="KW-1185">Reference proteome</keyword>
<accession>A0A5N0UUB8</accession>
<keyword evidence="1" id="KW-0472">Membrane</keyword>
<keyword evidence="1" id="KW-0812">Transmembrane</keyword>
<dbReference type="PANTHER" id="PTHR33608:SF3">
    <property type="entry name" value="SLR2013 PROTEIN"/>
    <property type="match status" value="1"/>
</dbReference>
<dbReference type="RefSeq" id="WP_144755547.1">
    <property type="nucleotide sequence ID" value="NZ_VMNW02000060.1"/>
</dbReference>
<dbReference type="PANTHER" id="PTHR33608">
    <property type="entry name" value="BLL2464 PROTEIN"/>
    <property type="match status" value="1"/>
</dbReference>
<feature type="transmembrane region" description="Helical" evidence="1">
    <location>
        <begin position="7"/>
        <end position="25"/>
    </location>
</feature>
<dbReference type="Pfam" id="PF01882">
    <property type="entry name" value="DUF58"/>
    <property type="match status" value="1"/>
</dbReference>